<keyword evidence="1" id="KW-0472">Membrane</keyword>
<keyword evidence="1" id="KW-0812">Transmembrane</keyword>
<dbReference type="InParanoid" id="A0A068V3B7"/>
<dbReference type="Proteomes" id="UP000295252">
    <property type="component" value="Chromosome III"/>
</dbReference>
<name>A0A068V3B7_COFCA</name>
<gene>
    <name evidence="2" type="ORF">GSCOC_T00042924001</name>
</gene>
<evidence type="ECO:0000313" key="3">
    <source>
        <dbReference type="Proteomes" id="UP000295252"/>
    </source>
</evidence>
<dbReference type="EMBL" id="HG739181">
    <property type="protein sequence ID" value="CDP15265.1"/>
    <property type="molecule type" value="Genomic_DNA"/>
</dbReference>
<reference evidence="3" key="1">
    <citation type="journal article" date="2014" name="Science">
        <title>The coffee genome provides insight into the convergent evolution of caffeine biosynthesis.</title>
        <authorList>
            <person name="Denoeud F."/>
            <person name="Carretero-Paulet L."/>
            <person name="Dereeper A."/>
            <person name="Droc G."/>
            <person name="Guyot R."/>
            <person name="Pietrella M."/>
            <person name="Zheng C."/>
            <person name="Alberti A."/>
            <person name="Anthony F."/>
            <person name="Aprea G."/>
            <person name="Aury J.M."/>
            <person name="Bento P."/>
            <person name="Bernard M."/>
            <person name="Bocs S."/>
            <person name="Campa C."/>
            <person name="Cenci A."/>
            <person name="Combes M.C."/>
            <person name="Crouzillat D."/>
            <person name="Da Silva C."/>
            <person name="Daddiego L."/>
            <person name="De Bellis F."/>
            <person name="Dussert S."/>
            <person name="Garsmeur O."/>
            <person name="Gayraud T."/>
            <person name="Guignon V."/>
            <person name="Jahn K."/>
            <person name="Jamilloux V."/>
            <person name="Joet T."/>
            <person name="Labadie K."/>
            <person name="Lan T."/>
            <person name="Leclercq J."/>
            <person name="Lepelley M."/>
            <person name="Leroy T."/>
            <person name="Li L.T."/>
            <person name="Librado P."/>
            <person name="Lopez L."/>
            <person name="Munoz A."/>
            <person name="Noel B."/>
            <person name="Pallavicini A."/>
            <person name="Perrotta G."/>
            <person name="Poncet V."/>
            <person name="Pot D."/>
            <person name="Priyono X."/>
            <person name="Rigoreau M."/>
            <person name="Rouard M."/>
            <person name="Rozas J."/>
            <person name="Tranchant-Dubreuil C."/>
            <person name="VanBuren R."/>
            <person name="Zhang Q."/>
            <person name="Andrade A.C."/>
            <person name="Argout X."/>
            <person name="Bertrand B."/>
            <person name="de Kochko A."/>
            <person name="Graziosi G."/>
            <person name="Henry R.J."/>
            <person name="Jayarama X."/>
            <person name="Ming R."/>
            <person name="Nagai C."/>
            <person name="Rounsley S."/>
            <person name="Sankoff D."/>
            <person name="Giuliano G."/>
            <person name="Albert V.A."/>
            <person name="Wincker P."/>
            <person name="Lashermes P."/>
        </authorList>
    </citation>
    <scope>NUCLEOTIDE SEQUENCE [LARGE SCALE GENOMIC DNA]</scope>
    <source>
        <strain evidence="3">cv. DH200-94</strain>
    </source>
</reference>
<sequence length="56" mass="6457">MMSKITYFGAFSYLHQNAFLIFENLKDHKLKFSCIISVYGFLVVLVELLARDNLPG</sequence>
<keyword evidence="3" id="KW-1185">Reference proteome</keyword>
<protein>
    <submittedName>
        <fullName evidence="2">Uncharacterized protein</fullName>
    </submittedName>
</protein>
<feature type="transmembrane region" description="Helical" evidence="1">
    <location>
        <begin position="30"/>
        <end position="50"/>
    </location>
</feature>
<dbReference type="AlphaFoldDB" id="A0A068V3B7"/>
<keyword evidence="1" id="KW-1133">Transmembrane helix</keyword>
<organism evidence="2 3">
    <name type="scientific">Coffea canephora</name>
    <name type="common">Robusta coffee</name>
    <dbReference type="NCBI Taxonomy" id="49390"/>
    <lineage>
        <taxon>Eukaryota</taxon>
        <taxon>Viridiplantae</taxon>
        <taxon>Streptophyta</taxon>
        <taxon>Embryophyta</taxon>
        <taxon>Tracheophyta</taxon>
        <taxon>Spermatophyta</taxon>
        <taxon>Magnoliopsida</taxon>
        <taxon>eudicotyledons</taxon>
        <taxon>Gunneridae</taxon>
        <taxon>Pentapetalae</taxon>
        <taxon>asterids</taxon>
        <taxon>lamiids</taxon>
        <taxon>Gentianales</taxon>
        <taxon>Rubiaceae</taxon>
        <taxon>Ixoroideae</taxon>
        <taxon>Gardenieae complex</taxon>
        <taxon>Bertiereae - Coffeeae clade</taxon>
        <taxon>Coffeeae</taxon>
        <taxon>Coffea</taxon>
    </lineage>
</organism>
<accession>A0A068V3B7</accession>
<proteinExistence type="predicted"/>
<evidence type="ECO:0000313" key="2">
    <source>
        <dbReference type="EMBL" id="CDP15265.1"/>
    </source>
</evidence>
<evidence type="ECO:0000256" key="1">
    <source>
        <dbReference type="SAM" id="Phobius"/>
    </source>
</evidence>
<dbReference type="Gramene" id="CDP15265">
    <property type="protein sequence ID" value="CDP15265"/>
    <property type="gene ID" value="GSCOC_T00042924001"/>
</dbReference>